<comment type="caution">
    <text evidence="2">The sequence shown here is derived from an EMBL/GenBank/DDBJ whole genome shotgun (WGS) entry which is preliminary data.</text>
</comment>
<dbReference type="RefSeq" id="WP_186902276.1">
    <property type="nucleotide sequence ID" value="NZ_JACOGD010000001.1"/>
</dbReference>
<dbReference type="EMBL" id="JACOGD010000001">
    <property type="protein sequence ID" value="MBC3930399.1"/>
    <property type="molecule type" value="Genomic_DNA"/>
</dbReference>
<name>A0ABR7A0L6_9BURK</name>
<dbReference type="Proteomes" id="UP000654304">
    <property type="component" value="Unassembled WGS sequence"/>
</dbReference>
<accession>A0ABR7A0L6</accession>
<evidence type="ECO:0000313" key="3">
    <source>
        <dbReference type="Proteomes" id="UP000654304"/>
    </source>
</evidence>
<keyword evidence="3" id="KW-1185">Reference proteome</keyword>
<feature type="signal peptide" evidence="1">
    <location>
        <begin position="1"/>
        <end position="28"/>
    </location>
</feature>
<evidence type="ECO:0008006" key="4">
    <source>
        <dbReference type="Google" id="ProtNLM"/>
    </source>
</evidence>
<protein>
    <recommendedName>
        <fullName evidence="4">Lipoprotein</fullName>
    </recommendedName>
</protein>
<dbReference type="PROSITE" id="PS51257">
    <property type="entry name" value="PROKAR_LIPOPROTEIN"/>
    <property type="match status" value="1"/>
</dbReference>
<sequence>MTFTCRKPLLLVAVATLLSSCTSTPALNEPDEASLGRSKFSPVEVCRISGKDEYLARLVCESGDRIEIGQRGNVGPRTEMKSNATQDEVREMIRRNLQYSSPAAGVPDYHIVDVYPVKCGATVRFVYLDMYHCDKPSPQNAPRGFKLLPTQR</sequence>
<keyword evidence="1" id="KW-0732">Signal</keyword>
<reference evidence="2 3" key="1">
    <citation type="submission" date="2020-08" db="EMBL/GenBank/DDBJ databases">
        <title>Novel species isolated from subtropical streams in China.</title>
        <authorList>
            <person name="Lu H."/>
        </authorList>
    </citation>
    <scope>NUCLEOTIDE SEQUENCE [LARGE SCALE GENOMIC DNA]</scope>
    <source>
        <strain evidence="2 3">CY22W</strain>
    </source>
</reference>
<organism evidence="2 3">
    <name type="scientific">Undibacterium curvum</name>
    <dbReference type="NCBI Taxonomy" id="2762294"/>
    <lineage>
        <taxon>Bacteria</taxon>
        <taxon>Pseudomonadati</taxon>
        <taxon>Pseudomonadota</taxon>
        <taxon>Betaproteobacteria</taxon>
        <taxon>Burkholderiales</taxon>
        <taxon>Oxalobacteraceae</taxon>
        <taxon>Undibacterium</taxon>
    </lineage>
</organism>
<feature type="chain" id="PRO_5047248629" description="Lipoprotein" evidence="1">
    <location>
        <begin position="29"/>
        <end position="152"/>
    </location>
</feature>
<evidence type="ECO:0000313" key="2">
    <source>
        <dbReference type="EMBL" id="MBC3930399.1"/>
    </source>
</evidence>
<gene>
    <name evidence="2" type="ORF">H8K43_01845</name>
</gene>
<proteinExistence type="predicted"/>
<evidence type="ECO:0000256" key="1">
    <source>
        <dbReference type="SAM" id="SignalP"/>
    </source>
</evidence>